<comment type="pathway">
    <text evidence="2">Lipid metabolism.</text>
</comment>
<reference evidence="11 12" key="1">
    <citation type="submission" date="2019-04" db="EMBL/GenBank/DDBJ databases">
        <authorList>
            <person name="Hwang J.C."/>
        </authorList>
    </citation>
    <scope>NUCLEOTIDE SEQUENCE [LARGE SCALE GENOMIC DNA]</scope>
    <source>
        <strain evidence="11 12">IMCC35001</strain>
    </source>
</reference>
<dbReference type="GO" id="GO:0005886">
    <property type="term" value="C:plasma membrane"/>
    <property type="evidence" value="ECO:0007669"/>
    <property type="project" value="TreeGrafter"/>
</dbReference>
<evidence type="ECO:0000256" key="5">
    <source>
        <dbReference type="ARBA" id="ARBA00022679"/>
    </source>
</evidence>
<dbReference type="InterPro" id="IPR009721">
    <property type="entry name" value="O-acyltransferase_WSD1_C"/>
</dbReference>
<evidence type="ECO:0000256" key="2">
    <source>
        <dbReference type="ARBA" id="ARBA00005189"/>
    </source>
</evidence>
<dbReference type="RefSeq" id="WP_136851664.1">
    <property type="nucleotide sequence ID" value="NZ_SWCI01000002.1"/>
</dbReference>
<evidence type="ECO:0000256" key="7">
    <source>
        <dbReference type="ARBA" id="ARBA00023315"/>
    </source>
</evidence>
<dbReference type="Pfam" id="PF03007">
    <property type="entry name" value="WS_DGAT_cat"/>
    <property type="match status" value="1"/>
</dbReference>
<keyword evidence="12" id="KW-1185">Reference proteome</keyword>
<protein>
    <recommendedName>
        <fullName evidence="4">diacylglycerol O-acyltransferase</fullName>
        <ecNumber evidence="4">2.3.1.20</ecNumber>
    </recommendedName>
</protein>
<dbReference type="GO" id="GO:0019432">
    <property type="term" value="P:triglyceride biosynthetic process"/>
    <property type="evidence" value="ECO:0007669"/>
    <property type="project" value="UniProtKB-UniPathway"/>
</dbReference>
<dbReference type="InterPro" id="IPR045034">
    <property type="entry name" value="O-acyltransferase_WSD1-like"/>
</dbReference>
<accession>A0A4U1BGN9</accession>
<comment type="caution">
    <text evidence="11">The sequence shown here is derived from an EMBL/GenBank/DDBJ whole genome shotgun (WGS) entry which is preliminary data.</text>
</comment>
<evidence type="ECO:0000259" key="9">
    <source>
        <dbReference type="Pfam" id="PF03007"/>
    </source>
</evidence>
<evidence type="ECO:0000256" key="4">
    <source>
        <dbReference type="ARBA" id="ARBA00013244"/>
    </source>
</evidence>
<dbReference type="EC" id="2.3.1.20" evidence="4"/>
<dbReference type="Pfam" id="PF06974">
    <property type="entry name" value="WS_DGAT_C"/>
    <property type="match status" value="1"/>
</dbReference>
<dbReference type="OrthoDB" id="9810950at2"/>
<evidence type="ECO:0000256" key="6">
    <source>
        <dbReference type="ARBA" id="ARBA00022798"/>
    </source>
</evidence>
<gene>
    <name evidence="11" type="ORF">FCL40_04195</name>
</gene>
<name>A0A4U1BGN9_9GAMM</name>
<evidence type="ECO:0000313" key="12">
    <source>
        <dbReference type="Proteomes" id="UP000305674"/>
    </source>
</evidence>
<dbReference type="GO" id="GO:0051701">
    <property type="term" value="P:biological process involved in interaction with host"/>
    <property type="evidence" value="ECO:0007669"/>
    <property type="project" value="TreeGrafter"/>
</dbReference>
<feature type="domain" description="O-acyltransferase WSD1 C-terminal" evidence="10">
    <location>
        <begin position="319"/>
        <end position="449"/>
    </location>
</feature>
<comment type="similarity">
    <text evidence="3">Belongs to the long-chain O-acyltransferase family.</text>
</comment>
<dbReference type="GO" id="GO:0001666">
    <property type="term" value="P:response to hypoxia"/>
    <property type="evidence" value="ECO:0007669"/>
    <property type="project" value="TreeGrafter"/>
</dbReference>
<dbReference type="SUPFAM" id="SSF52777">
    <property type="entry name" value="CoA-dependent acyltransferases"/>
    <property type="match status" value="1"/>
</dbReference>
<keyword evidence="6" id="KW-0319">Glycerol metabolism</keyword>
<dbReference type="UniPathway" id="UPA00282"/>
<evidence type="ECO:0000256" key="1">
    <source>
        <dbReference type="ARBA" id="ARBA00004771"/>
    </source>
</evidence>
<comment type="catalytic activity">
    <reaction evidence="8">
        <text>an acyl-CoA + a 1,2-diacyl-sn-glycerol = a triacyl-sn-glycerol + CoA</text>
        <dbReference type="Rhea" id="RHEA:10868"/>
        <dbReference type="ChEBI" id="CHEBI:17815"/>
        <dbReference type="ChEBI" id="CHEBI:57287"/>
        <dbReference type="ChEBI" id="CHEBI:58342"/>
        <dbReference type="ChEBI" id="CHEBI:64615"/>
        <dbReference type="EC" id="2.3.1.20"/>
    </reaction>
</comment>
<dbReference type="GO" id="GO:0006071">
    <property type="term" value="P:glycerol metabolic process"/>
    <property type="evidence" value="ECO:0007669"/>
    <property type="project" value="UniProtKB-KW"/>
</dbReference>
<evidence type="ECO:0000256" key="3">
    <source>
        <dbReference type="ARBA" id="ARBA00009587"/>
    </source>
</evidence>
<sequence>MTTLSLSELVFLLFESDSTPLHVSGLMMLRPPEDLPDFGSRLHRQLVRCGPVVAPFDQVIHFTPSSLPRWQAADEVDLSYHVRLAKLPRPGDGDQLMELVARIHSYRLDRSRPLWELWVIDGLESGEIALVMKFHHALTDGLRAASLVRDSFDLTERLGYLVPFWQLGSRIDEEQPDLSQWLQTLTPAFWAKQARIGLDSLKLLCLATTDRLCLTHSGIRLPFTAPRTPFNHISPERAKQVTLAKLPASRLNRLALHTGGRFDDVVLTLCDMALHRYLRVHNWGDSDPLVAMVPLHSADSDERLHMISVGLVELGRPGLTPMQRLKAIGRTNRRIREQTRRTSARAYNRYSSVVNALSLVAARYDSQQWLPPAANMLITEVDASDHPLSLRGARMTASYPLSLLMPGQTLNMTLLRYDGMLHFGLVCCRHSLPGFESFDRYLEEGLEELESSVFSHISSSLSPAN</sequence>
<keyword evidence="7" id="KW-0012">Acyltransferase</keyword>
<dbReference type="GO" id="GO:0071731">
    <property type="term" value="P:response to nitric oxide"/>
    <property type="evidence" value="ECO:0007669"/>
    <property type="project" value="TreeGrafter"/>
</dbReference>
<dbReference type="InterPro" id="IPR004255">
    <property type="entry name" value="O-acyltransferase_WSD1_N"/>
</dbReference>
<evidence type="ECO:0000259" key="10">
    <source>
        <dbReference type="Pfam" id="PF06974"/>
    </source>
</evidence>
<dbReference type="PANTHER" id="PTHR31650:SF1">
    <property type="entry name" value="WAX ESTER SYNTHASE_DIACYLGLYCEROL ACYLTRANSFERASE 4-RELATED"/>
    <property type="match status" value="1"/>
</dbReference>
<comment type="pathway">
    <text evidence="1">Glycerolipid metabolism; triacylglycerol biosynthesis.</text>
</comment>
<organism evidence="11 12">
    <name type="scientific">Ferrimonas sediminicola</name>
    <dbReference type="NCBI Taxonomy" id="2569538"/>
    <lineage>
        <taxon>Bacteria</taxon>
        <taxon>Pseudomonadati</taxon>
        <taxon>Pseudomonadota</taxon>
        <taxon>Gammaproteobacteria</taxon>
        <taxon>Alteromonadales</taxon>
        <taxon>Ferrimonadaceae</taxon>
        <taxon>Ferrimonas</taxon>
    </lineage>
</organism>
<keyword evidence="5" id="KW-0808">Transferase</keyword>
<feature type="domain" description="O-acyltransferase WSD1-like N-terminal" evidence="9">
    <location>
        <begin position="5"/>
        <end position="266"/>
    </location>
</feature>
<evidence type="ECO:0000256" key="8">
    <source>
        <dbReference type="ARBA" id="ARBA00048109"/>
    </source>
</evidence>
<dbReference type="AlphaFoldDB" id="A0A4U1BGN9"/>
<dbReference type="Proteomes" id="UP000305674">
    <property type="component" value="Unassembled WGS sequence"/>
</dbReference>
<proteinExistence type="inferred from homology"/>
<dbReference type="GO" id="GO:0004144">
    <property type="term" value="F:diacylglycerol O-acyltransferase activity"/>
    <property type="evidence" value="ECO:0007669"/>
    <property type="project" value="UniProtKB-EC"/>
</dbReference>
<dbReference type="EMBL" id="SWCI01000002">
    <property type="protein sequence ID" value="TKB50361.1"/>
    <property type="molecule type" value="Genomic_DNA"/>
</dbReference>
<evidence type="ECO:0000313" key="11">
    <source>
        <dbReference type="EMBL" id="TKB50361.1"/>
    </source>
</evidence>
<dbReference type="PANTHER" id="PTHR31650">
    <property type="entry name" value="O-ACYLTRANSFERASE (WSD1-LIKE) FAMILY PROTEIN"/>
    <property type="match status" value="1"/>
</dbReference>